<protein>
    <submittedName>
        <fullName evidence="2">Uncharacterized membrane protein</fullName>
    </submittedName>
</protein>
<dbReference type="Pfam" id="PF06541">
    <property type="entry name" value="ABC_trans_CmpB"/>
    <property type="match status" value="1"/>
</dbReference>
<dbReference type="STRING" id="1122155.SAMN02745158_03211"/>
<accession>A0A1M5AIU8</accession>
<feature type="transmembrane region" description="Helical" evidence="1">
    <location>
        <begin position="44"/>
        <end position="65"/>
    </location>
</feature>
<dbReference type="AlphaFoldDB" id="A0A1M5AIU8"/>
<reference evidence="2 3" key="1">
    <citation type="submission" date="2016-11" db="EMBL/GenBank/DDBJ databases">
        <authorList>
            <person name="Jaros S."/>
            <person name="Januszkiewicz K."/>
            <person name="Wedrychowicz H."/>
        </authorList>
    </citation>
    <scope>NUCLEOTIDE SEQUENCE [LARGE SCALE GENOMIC DNA]</scope>
    <source>
        <strain evidence="2 3">DSM 17459</strain>
    </source>
</reference>
<name>A0A1M5AIU8_9CLOT</name>
<evidence type="ECO:0000313" key="2">
    <source>
        <dbReference type="EMBL" id="SHF30057.1"/>
    </source>
</evidence>
<dbReference type="Proteomes" id="UP000184245">
    <property type="component" value="Unassembled WGS sequence"/>
</dbReference>
<dbReference type="OrthoDB" id="9789229at2"/>
<dbReference type="InterPro" id="IPR010540">
    <property type="entry name" value="CmpB_TMEM229"/>
</dbReference>
<dbReference type="RefSeq" id="WP_072853553.1">
    <property type="nucleotide sequence ID" value="NZ_FQVI01000020.1"/>
</dbReference>
<organism evidence="2 3">
    <name type="scientific">Lactonifactor longoviformis DSM 17459</name>
    <dbReference type="NCBI Taxonomy" id="1122155"/>
    <lineage>
        <taxon>Bacteria</taxon>
        <taxon>Bacillati</taxon>
        <taxon>Bacillota</taxon>
        <taxon>Clostridia</taxon>
        <taxon>Eubacteriales</taxon>
        <taxon>Clostridiaceae</taxon>
        <taxon>Lactonifactor</taxon>
    </lineage>
</organism>
<keyword evidence="1" id="KW-0472">Membrane</keyword>
<sequence>MWTRTLFNTDLYHIVHWFLIYSILGWIVESIYMSVCNKKLTNRGFVKGPICPIYGVGALTVYFLLRPFSGDYFLLYVLGCAIPTALEYLTAQLMLSVFGEVWWDYSEKPYNYKGILCLESSIVWGFYTVLLFVFLQRGVEAIVNSYPFSVGRVAGSIVLAGFIIDFIHSLYNAKRDVLPGSFGELKDSIREFCQR</sequence>
<feature type="transmembrane region" description="Helical" evidence="1">
    <location>
        <begin position="146"/>
        <end position="167"/>
    </location>
</feature>
<evidence type="ECO:0000256" key="1">
    <source>
        <dbReference type="SAM" id="Phobius"/>
    </source>
</evidence>
<keyword evidence="1" id="KW-1133">Transmembrane helix</keyword>
<dbReference type="EMBL" id="FQVI01000020">
    <property type="protein sequence ID" value="SHF30057.1"/>
    <property type="molecule type" value="Genomic_DNA"/>
</dbReference>
<gene>
    <name evidence="2" type="ORF">SAMN02745158_03211</name>
</gene>
<keyword evidence="1" id="KW-0812">Transmembrane</keyword>
<keyword evidence="3" id="KW-1185">Reference proteome</keyword>
<evidence type="ECO:0000313" key="3">
    <source>
        <dbReference type="Proteomes" id="UP000184245"/>
    </source>
</evidence>
<feature type="transmembrane region" description="Helical" evidence="1">
    <location>
        <begin position="115"/>
        <end position="134"/>
    </location>
</feature>
<proteinExistence type="predicted"/>
<feature type="transmembrane region" description="Helical" evidence="1">
    <location>
        <begin position="12"/>
        <end position="32"/>
    </location>
</feature>